<keyword evidence="2" id="KW-0813">Transport</keyword>
<gene>
    <name evidence="12" type="ORF">METZ01_LOCUS56117</name>
</gene>
<dbReference type="PANTHER" id="PTHR32552">
    <property type="entry name" value="FERRICHROME IRON RECEPTOR-RELATED"/>
    <property type="match status" value="1"/>
</dbReference>
<dbReference type="InterPro" id="IPR000531">
    <property type="entry name" value="Beta-barrel_TonB"/>
</dbReference>
<keyword evidence="4" id="KW-0812">Transmembrane</keyword>
<proteinExistence type="predicted"/>
<feature type="domain" description="TonB-dependent receptor-like beta-barrel" evidence="10">
    <location>
        <begin position="413"/>
        <end position="756"/>
    </location>
</feature>
<keyword evidence="9" id="KW-0998">Cell outer membrane</keyword>
<keyword evidence="5" id="KW-0408">Iron</keyword>
<dbReference type="PANTHER" id="PTHR32552:SF81">
    <property type="entry name" value="TONB-DEPENDENT OUTER MEMBRANE RECEPTOR"/>
    <property type="match status" value="1"/>
</dbReference>
<evidence type="ECO:0000256" key="1">
    <source>
        <dbReference type="ARBA" id="ARBA00004571"/>
    </source>
</evidence>
<sequence length="795" mass="86997">MTVRKSLSALVSSAMMVVITIALVPTVTFSQEGIEEIVVTARKKEENLQSIPLAVTAITAAQIENQKLDSIFDIAMFTPGLSNSKAFGRNTERPVVRGLSNVLAGVRFGVEAGAAYFVDGVYFPGDISTLSVNDIERVEVLRGPQSALYARNTYSGAINFITKKPGEVTSSSISLRSAEHGETHVNFSTSQRISDNFALSLSARSYDYDGEWTNLVTGKKVGDESTDSYSIVMDYQNENFEMTLRHQGSDSDDGTRALFLQPGNMNNCYPTSTGAMNYFCGEIKTRPIALNDEAFPGTSAELSALIASYGLPEASAMQWGFYPTNSTEDGLYFSGVARDISLTLLSMDYEMESGVSISLAMGAKEEDLATGSDSDHSPVNLVRNLFGGYAQPNGQCYPFCASAIEFTEDDSLELMVDSNQDQAFRWRVGYFNYDKEQEQRGWSFIAAYHDLLEQTSTIKNSAFYGMIEYDISDVLTWSFEARTAEEKKTLLEFDPTGSTVVDDYGEWDSETIRTTLTYTKDPNTLFYFTFAEGVKPGGFNGSAGADNGVPMYATETNENIEIGIKKVWYDGRLVTNLAVYQIDATNVQVTQPAPGTIGTITSIVVGEGNLGEVSGLELEVSWLINNNWNLAFNYSLADSTYKEGCDNYQWALTSGGGSYNISDPAASTNPNGQGTCSIKGAQFAFSPKTTYAMVLSYNKQLANGSEIFGGVDSSYESKKYAQVHNGAYVGAYNLIGARFGIRMDNGLTLTAYGKNLGDADEPDVVTRWLDNDFSRAFFSNKRRGRSIGVELKYDF</sequence>
<name>A0A381SPR3_9ZZZZ</name>
<evidence type="ECO:0000259" key="11">
    <source>
        <dbReference type="Pfam" id="PF07715"/>
    </source>
</evidence>
<reference evidence="12" key="1">
    <citation type="submission" date="2018-05" db="EMBL/GenBank/DDBJ databases">
        <authorList>
            <person name="Lanie J.A."/>
            <person name="Ng W.-L."/>
            <person name="Kazmierczak K.M."/>
            <person name="Andrzejewski T.M."/>
            <person name="Davidsen T.M."/>
            <person name="Wayne K.J."/>
            <person name="Tettelin H."/>
            <person name="Glass J.I."/>
            <person name="Rusch D."/>
            <person name="Podicherti R."/>
            <person name="Tsui H.-C.T."/>
            <person name="Winkler M.E."/>
        </authorList>
    </citation>
    <scope>NUCLEOTIDE SEQUENCE</scope>
</reference>
<evidence type="ECO:0000256" key="8">
    <source>
        <dbReference type="ARBA" id="ARBA00023136"/>
    </source>
</evidence>
<dbReference type="AlphaFoldDB" id="A0A381SPR3"/>
<evidence type="ECO:0000256" key="7">
    <source>
        <dbReference type="ARBA" id="ARBA00023077"/>
    </source>
</evidence>
<accession>A0A381SPR3</accession>
<keyword evidence="7" id="KW-0798">TonB box</keyword>
<evidence type="ECO:0008006" key="13">
    <source>
        <dbReference type="Google" id="ProtNLM"/>
    </source>
</evidence>
<comment type="subcellular location">
    <subcellularLocation>
        <location evidence="1">Cell outer membrane</location>
        <topology evidence="1">Multi-pass membrane protein</topology>
    </subcellularLocation>
</comment>
<keyword evidence="3" id="KW-0410">Iron transport</keyword>
<dbReference type="EMBL" id="UINC01003089">
    <property type="protein sequence ID" value="SVA03263.1"/>
    <property type="molecule type" value="Genomic_DNA"/>
</dbReference>
<dbReference type="GO" id="GO:0009279">
    <property type="term" value="C:cell outer membrane"/>
    <property type="evidence" value="ECO:0007669"/>
    <property type="project" value="UniProtKB-SubCell"/>
</dbReference>
<keyword evidence="8" id="KW-0472">Membrane</keyword>
<evidence type="ECO:0000256" key="4">
    <source>
        <dbReference type="ARBA" id="ARBA00022692"/>
    </source>
</evidence>
<evidence type="ECO:0000256" key="6">
    <source>
        <dbReference type="ARBA" id="ARBA00023065"/>
    </source>
</evidence>
<evidence type="ECO:0000256" key="3">
    <source>
        <dbReference type="ARBA" id="ARBA00022496"/>
    </source>
</evidence>
<dbReference type="PROSITE" id="PS52016">
    <property type="entry name" value="TONB_DEPENDENT_REC_3"/>
    <property type="match status" value="1"/>
</dbReference>
<evidence type="ECO:0000256" key="5">
    <source>
        <dbReference type="ARBA" id="ARBA00023004"/>
    </source>
</evidence>
<feature type="domain" description="TonB-dependent receptor plug" evidence="11">
    <location>
        <begin position="48"/>
        <end position="156"/>
    </location>
</feature>
<evidence type="ECO:0000256" key="9">
    <source>
        <dbReference type="ARBA" id="ARBA00023237"/>
    </source>
</evidence>
<dbReference type="Pfam" id="PF00593">
    <property type="entry name" value="TonB_dep_Rec_b-barrel"/>
    <property type="match status" value="1"/>
</dbReference>
<dbReference type="Pfam" id="PF07715">
    <property type="entry name" value="Plug"/>
    <property type="match status" value="1"/>
</dbReference>
<dbReference type="GO" id="GO:0006826">
    <property type="term" value="P:iron ion transport"/>
    <property type="evidence" value="ECO:0007669"/>
    <property type="project" value="UniProtKB-KW"/>
</dbReference>
<protein>
    <recommendedName>
        <fullName evidence="13">TonB-dependent receptor plug domain-containing protein</fullName>
    </recommendedName>
</protein>
<dbReference type="InterPro" id="IPR039426">
    <property type="entry name" value="TonB-dep_rcpt-like"/>
</dbReference>
<dbReference type="InterPro" id="IPR012910">
    <property type="entry name" value="Plug_dom"/>
</dbReference>
<evidence type="ECO:0000259" key="10">
    <source>
        <dbReference type="Pfam" id="PF00593"/>
    </source>
</evidence>
<dbReference type="SUPFAM" id="SSF56935">
    <property type="entry name" value="Porins"/>
    <property type="match status" value="1"/>
</dbReference>
<dbReference type="Gene3D" id="2.40.170.20">
    <property type="entry name" value="TonB-dependent receptor, beta-barrel domain"/>
    <property type="match status" value="2"/>
</dbReference>
<evidence type="ECO:0000313" key="12">
    <source>
        <dbReference type="EMBL" id="SVA03263.1"/>
    </source>
</evidence>
<evidence type="ECO:0000256" key="2">
    <source>
        <dbReference type="ARBA" id="ARBA00022448"/>
    </source>
</evidence>
<organism evidence="12">
    <name type="scientific">marine metagenome</name>
    <dbReference type="NCBI Taxonomy" id="408172"/>
    <lineage>
        <taxon>unclassified sequences</taxon>
        <taxon>metagenomes</taxon>
        <taxon>ecological metagenomes</taxon>
    </lineage>
</organism>
<keyword evidence="6" id="KW-0406">Ion transport</keyword>
<dbReference type="InterPro" id="IPR036942">
    <property type="entry name" value="Beta-barrel_TonB_sf"/>
</dbReference>